<keyword evidence="3" id="KW-0804">Transcription</keyword>
<dbReference type="PROSITE" id="PS00041">
    <property type="entry name" value="HTH_ARAC_FAMILY_1"/>
    <property type="match status" value="1"/>
</dbReference>
<dbReference type="InterPro" id="IPR009057">
    <property type="entry name" value="Homeodomain-like_sf"/>
</dbReference>
<dbReference type="AlphaFoldDB" id="A0A3S9VQ95"/>
<organism evidence="9 10">
    <name type="scientific">Butyricimonas faecalis</name>
    <dbReference type="NCBI Taxonomy" id="2093856"/>
    <lineage>
        <taxon>Bacteria</taxon>
        <taxon>Pseudomonadati</taxon>
        <taxon>Bacteroidota</taxon>
        <taxon>Bacteroidia</taxon>
        <taxon>Bacteroidales</taxon>
        <taxon>Odoribacteraceae</taxon>
        <taxon>Butyricimonas</taxon>
    </lineage>
</organism>
<dbReference type="PROSITE" id="PS50005">
    <property type="entry name" value="TPR"/>
    <property type="match status" value="1"/>
</dbReference>
<feature type="domain" description="HTH araC/xylS-type" evidence="8">
    <location>
        <begin position="546"/>
        <end position="644"/>
    </location>
</feature>
<dbReference type="Gene3D" id="1.25.40.10">
    <property type="entry name" value="Tetratricopeptide repeat domain"/>
    <property type="match status" value="1"/>
</dbReference>
<feature type="repeat" description="TPR" evidence="4">
    <location>
        <begin position="228"/>
        <end position="261"/>
    </location>
</feature>
<dbReference type="OrthoDB" id="1117518at2"/>
<evidence type="ECO:0000256" key="1">
    <source>
        <dbReference type="ARBA" id="ARBA00023015"/>
    </source>
</evidence>
<keyword evidence="4" id="KW-0802">TPR repeat</keyword>
<dbReference type="PROSITE" id="PS01124">
    <property type="entry name" value="HTH_ARAC_FAMILY_2"/>
    <property type="match status" value="1"/>
</dbReference>
<feature type="chain" id="PRO_5019058518" evidence="7">
    <location>
        <begin position="27"/>
        <end position="645"/>
    </location>
</feature>
<feature type="region of interest" description="Disordered" evidence="5">
    <location>
        <begin position="509"/>
        <end position="534"/>
    </location>
</feature>
<evidence type="ECO:0000256" key="7">
    <source>
        <dbReference type="SAM" id="SignalP"/>
    </source>
</evidence>
<feature type="transmembrane region" description="Helical" evidence="6">
    <location>
        <begin position="459"/>
        <end position="481"/>
    </location>
</feature>
<dbReference type="Pfam" id="PF12833">
    <property type="entry name" value="HTH_18"/>
    <property type="match status" value="1"/>
</dbReference>
<evidence type="ECO:0000259" key="8">
    <source>
        <dbReference type="PROSITE" id="PS01124"/>
    </source>
</evidence>
<dbReference type="InterPro" id="IPR019734">
    <property type="entry name" value="TPR_rpt"/>
</dbReference>
<protein>
    <submittedName>
        <fullName evidence="9">AraC family transcriptional regulator</fullName>
    </submittedName>
</protein>
<dbReference type="Gene3D" id="1.10.10.60">
    <property type="entry name" value="Homeodomain-like"/>
    <property type="match status" value="2"/>
</dbReference>
<keyword evidence="1" id="KW-0805">Transcription regulation</keyword>
<dbReference type="EMBL" id="CP032819">
    <property type="protein sequence ID" value="AZS28671.1"/>
    <property type="molecule type" value="Genomic_DNA"/>
</dbReference>
<dbReference type="KEGG" id="buy:D8S85_03295"/>
<accession>A0A3S9VQ95</accession>
<dbReference type="InterPro" id="IPR018060">
    <property type="entry name" value="HTH_AraC"/>
</dbReference>
<feature type="signal peptide" evidence="7">
    <location>
        <begin position="1"/>
        <end position="26"/>
    </location>
</feature>
<evidence type="ECO:0000256" key="3">
    <source>
        <dbReference type="ARBA" id="ARBA00023163"/>
    </source>
</evidence>
<evidence type="ECO:0000256" key="4">
    <source>
        <dbReference type="PROSITE-ProRule" id="PRU00339"/>
    </source>
</evidence>
<keyword evidence="6" id="KW-0812">Transmembrane</keyword>
<keyword evidence="6" id="KW-0472">Membrane</keyword>
<evidence type="ECO:0000256" key="5">
    <source>
        <dbReference type="SAM" id="MobiDB-lite"/>
    </source>
</evidence>
<dbReference type="Proteomes" id="UP000270673">
    <property type="component" value="Chromosome"/>
</dbReference>
<dbReference type="GO" id="GO:0003700">
    <property type="term" value="F:DNA-binding transcription factor activity"/>
    <property type="evidence" value="ECO:0007669"/>
    <property type="project" value="InterPro"/>
</dbReference>
<evidence type="ECO:0000313" key="10">
    <source>
        <dbReference type="Proteomes" id="UP000270673"/>
    </source>
</evidence>
<dbReference type="InterPro" id="IPR018062">
    <property type="entry name" value="HTH_AraC-typ_CS"/>
</dbReference>
<proteinExistence type="predicted"/>
<feature type="compositionally biased region" description="Basic and acidic residues" evidence="5">
    <location>
        <begin position="517"/>
        <end position="534"/>
    </location>
</feature>
<dbReference type="SUPFAM" id="SSF46689">
    <property type="entry name" value="Homeodomain-like"/>
    <property type="match status" value="1"/>
</dbReference>
<evidence type="ECO:0000313" key="9">
    <source>
        <dbReference type="EMBL" id="AZS28671.1"/>
    </source>
</evidence>
<keyword evidence="6" id="KW-1133">Transmembrane helix</keyword>
<evidence type="ECO:0000256" key="6">
    <source>
        <dbReference type="SAM" id="Phobius"/>
    </source>
</evidence>
<dbReference type="SUPFAM" id="SSF48452">
    <property type="entry name" value="TPR-like"/>
    <property type="match status" value="1"/>
</dbReference>
<dbReference type="PANTHER" id="PTHR43280">
    <property type="entry name" value="ARAC-FAMILY TRANSCRIPTIONAL REGULATOR"/>
    <property type="match status" value="1"/>
</dbReference>
<dbReference type="InterPro" id="IPR011990">
    <property type="entry name" value="TPR-like_helical_dom_sf"/>
</dbReference>
<gene>
    <name evidence="9" type="ORF">D8S85_03295</name>
</gene>
<name>A0A3S9VQ95_9BACT</name>
<evidence type="ECO:0000256" key="2">
    <source>
        <dbReference type="ARBA" id="ARBA00023125"/>
    </source>
</evidence>
<sequence length="645" mass="74132">MNVNKCPLKYVISLCLTVWAAGALFAQPVVSSSDSAYGRALYKRIMRLNPDSLLRAHADPAVYQRTITAESGSDSIYSREDKRWFYIDRNEFHRVIAAGPSYDTYEYIYATYKGYFYHLSREKLLHEADLAEQAADKYPGDALRNEADYLRVWYNNLGRDSTVWIAEQQAAIKAFQRKGATWWALRVKGHLFQLTAGFGTSYPVAFATAEELIHDIDGLDCRQYPFNGNMYGDIGLLYYKFRDYEAAVPLLKKATRETPGFYFDDSNLKARNSLAIYYRQSGDRKRSDDYFISILQSPDTIYARAVYDAVALANLAHNLTRAGLYCEAIGLYELSLPIMISDNDYSFASGIAVGMAECYMGLDNWEWAKQWADTATAYIREHIHFINPHRARQIYPILAKYHQQKGDAATAGKYIDSLSMAHADYRDEFDAMLLMRTRQELLAEKNRSQHERLQQQQTAITRLVVFAVIAVLVSMLIYYLYHKKKAAYRELVEKNKRWADSDRLEQIIDPVSPNHTITEEKGEDGNRQQGPTEKDVELAARIHKIMVEGQIYRDNSLSLDTLSQKLEVTRETVSRAINRTTGKNFTRFLNEYRVKEAVRILSTGRNHTVNFDELAEQVGFNSRITFHRAFKQLTGLPPAEFKRNS</sequence>
<reference evidence="9 10" key="1">
    <citation type="submission" date="2018-10" db="EMBL/GenBank/DDBJ databases">
        <title>Butyricimonas faecalis sp. nov., isolated from human faeces and emended description of the genus Butyricimonas.</title>
        <authorList>
            <person name="Le Roy T."/>
            <person name="Van der Smissen P."/>
            <person name="Paquot A."/>
            <person name="Delzenne N."/>
            <person name="Muccioli G."/>
            <person name="Collet J.-F."/>
            <person name="Cani P.D."/>
        </authorList>
    </citation>
    <scope>NUCLEOTIDE SEQUENCE [LARGE SCALE GENOMIC DNA]</scope>
    <source>
        <strain evidence="9 10">H184</strain>
    </source>
</reference>
<dbReference type="GO" id="GO:0043565">
    <property type="term" value="F:sequence-specific DNA binding"/>
    <property type="evidence" value="ECO:0007669"/>
    <property type="project" value="InterPro"/>
</dbReference>
<dbReference type="SMART" id="SM00342">
    <property type="entry name" value="HTH_ARAC"/>
    <property type="match status" value="1"/>
</dbReference>
<dbReference type="PANTHER" id="PTHR43280:SF29">
    <property type="entry name" value="ARAC-FAMILY TRANSCRIPTIONAL REGULATOR"/>
    <property type="match status" value="1"/>
</dbReference>
<keyword evidence="10" id="KW-1185">Reference proteome</keyword>
<keyword evidence="7" id="KW-0732">Signal</keyword>
<keyword evidence="2" id="KW-0238">DNA-binding</keyword>